<evidence type="ECO:0000313" key="5">
    <source>
        <dbReference type="Proteomes" id="UP000276437"/>
    </source>
</evidence>
<keyword evidence="2 4" id="KW-0560">Oxidoreductase</keyword>
<gene>
    <name evidence="4" type="primary">rmlD_1</name>
    <name evidence="4" type="ORF">MAMMFC1_01061</name>
</gene>
<dbReference type="PANTHER" id="PTHR10491:SF4">
    <property type="entry name" value="METHIONINE ADENOSYLTRANSFERASE 2 SUBUNIT BETA"/>
    <property type="match status" value="1"/>
</dbReference>
<dbReference type="Gene3D" id="3.40.50.720">
    <property type="entry name" value="NAD(P)-binding Rossmann-like Domain"/>
    <property type="match status" value="1"/>
</dbReference>
<dbReference type="Proteomes" id="UP000276437">
    <property type="component" value="Chromosome"/>
</dbReference>
<dbReference type="GO" id="GO:0005829">
    <property type="term" value="C:cytosol"/>
    <property type="evidence" value="ECO:0007669"/>
    <property type="project" value="TreeGrafter"/>
</dbReference>
<accession>A0A348AH62</accession>
<dbReference type="EMBL" id="AP018449">
    <property type="protein sequence ID" value="BBB90410.1"/>
    <property type="molecule type" value="Genomic_DNA"/>
</dbReference>
<evidence type="ECO:0000256" key="1">
    <source>
        <dbReference type="ARBA" id="ARBA00010944"/>
    </source>
</evidence>
<dbReference type="EC" id="1.1.1.133" evidence="2"/>
<protein>
    <recommendedName>
        <fullName evidence="2">dTDP-4-dehydrorhamnose reductase</fullName>
        <ecNumber evidence="2">1.1.1.133</ecNumber>
    </recommendedName>
</protein>
<dbReference type="InterPro" id="IPR036291">
    <property type="entry name" value="NAD(P)-bd_dom_sf"/>
</dbReference>
<keyword evidence="2" id="KW-0521">NADP</keyword>
<reference evidence="4 5" key="1">
    <citation type="journal article" date="2018" name="Int. J. Syst. Evol. Microbiol.">
        <title>Methylomusa anaerophila gen. nov., sp. nov., an anaerobic methanol-utilizing bacterium isolated from a microbial fuel cell.</title>
        <authorList>
            <person name="Amano N."/>
            <person name="Yamamuro A."/>
            <person name="Miyahara M."/>
            <person name="Kouzuma A."/>
            <person name="Abe T."/>
            <person name="Watanabe K."/>
        </authorList>
    </citation>
    <scope>NUCLEOTIDE SEQUENCE [LARGE SCALE GENOMIC DNA]</scope>
    <source>
        <strain evidence="4 5">MMFC1</strain>
    </source>
</reference>
<comment type="similarity">
    <text evidence="1 2">Belongs to the dTDP-4-dehydrorhamnose reductase family.</text>
</comment>
<comment type="function">
    <text evidence="2">Catalyzes the reduction of dTDP-6-deoxy-L-lyxo-4-hexulose to yield dTDP-L-rhamnose.</text>
</comment>
<dbReference type="InterPro" id="IPR005913">
    <property type="entry name" value="dTDP_dehydrorham_reduct"/>
</dbReference>
<dbReference type="InterPro" id="IPR029903">
    <property type="entry name" value="RmlD-like-bd"/>
</dbReference>
<sequence>MEHMELNGGCKKSRVLIIGASGFLGKELYKTFKADAENYETYGTYAQNTLPYCEHLDITAVESVKSIFQKYHPNIVIITAALTNVDYCEVNKEEAYKINVIGIRHIAEQCKLYGCTAVYVSSEYVFDGNNGPYDENSVPLPINYYGESKLAAEKIVIKELDKYLIARTTVVYGWDTESKNFMMQLIRNLSNNKAMKVPIDQISSPTYCPNLANMIKESCDLNLVGVYNMVGGDVIDRYSFAAKAAKILNLNPNLVLPVETKTLGQVAKRPLRAGLKADKIAALLKNQPLSVVEGCKEIKKYLADK</sequence>
<dbReference type="PANTHER" id="PTHR10491">
    <property type="entry name" value="DTDP-4-DEHYDRORHAMNOSE REDUCTASE"/>
    <property type="match status" value="1"/>
</dbReference>
<keyword evidence="5" id="KW-1185">Reference proteome</keyword>
<organism evidence="4 5">
    <name type="scientific">Methylomusa anaerophila</name>
    <dbReference type="NCBI Taxonomy" id="1930071"/>
    <lineage>
        <taxon>Bacteria</taxon>
        <taxon>Bacillati</taxon>
        <taxon>Bacillota</taxon>
        <taxon>Negativicutes</taxon>
        <taxon>Selenomonadales</taxon>
        <taxon>Sporomusaceae</taxon>
        <taxon>Methylomusa</taxon>
    </lineage>
</organism>
<dbReference type="GO" id="GO:0019305">
    <property type="term" value="P:dTDP-rhamnose biosynthetic process"/>
    <property type="evidence" value="ECO:0007669"/>
    <property type="project" value="UniProtKB-UniPathway"/>
</dbReference>
<dbReference type="UniPathway" id="UPA00124"/>
<dbReference type="Pfam" id="PF04321">
    <property type="entry name" value="RmlD_sub_bind"/>
    <property type="match status" value="1"/>
</dbReference>
<dbReference type="CDD" id="cd05254">
    <property type="entry name" value="dTDP_HR_like_SDR_e"/>
    <property type="match status" value="1"/>
</dbReference>
<dbReference type="OrthoDB" id="9803892at2"/>
<dbReference type="GO" id="GO:0008831">
    <property type="term" value="F:dTDP-4-dehydrorhamnose reductase activity"/>
    <property type="evidence" value="ECO:0007669"/>
    <property type="project" value="UniProtKB-EC"/>
</dbReference>
<dbReference type="AlphaFoldDB" id="A0A348AH62"/>
<feature type="domain" description="RmlD-like substrate binding" evidence="3">
    <location>
        <begin position="14"/>
        <end position="294"/>
    </location>
</feature>
<dbReference type="RefSeq" id="WP_126307103.1">
    <property type="nucleotide sequence ID" value="NZ_AP018449.1"/>
</dbReference>
<evidence type="ECO:0000256" key="2">
    <source>
        <dbReference type="RuleBase" id="RU364082"/>
    </source>
</evidence>
<evidence type="ECO:0000313" key="4">
    <source>
        <dbReference type="EMBL" id="BBB90410.1"/>
    </source>
</evidence>
<name>A0A348AH62_9FIRM</name>
<dbReference type="SUPFAM" id="SSF51735">
    <property type="entry name" value="NAD(P)-binding Rossmann-fold domains"/>
    <property type="match status" value="1"/>
</dbReference>
<evidence type="ECO:0000259" key="3">
    <source>
        <dbReference type="Pfam" id="PF04321"/>
    </source>
</evidence>
<proteinExistence type="inferred from homology"/>
<comment type="pathway">
    <text evidence="2">Carbohydrate biosynthesis; dTDP-L-rhamnose biosynthesis.</text>
</comment>
<dbReference type="KEGG" id="mana:MAMMFC1_01061"/>